<sequence>MDITFDCESLKQEVKKALEKNDQGGAVAMIQKYLDKVNNTPQNIAITGETGSGKSTFVNAFRGISNNDNGSAPTGCVETTLEATPYHHPNYPNVILWDLPGIGSTNFPADKYLQSAGFKDFDFFIIISDTRFRENDVMLALEIQKLGKKFYFVCSKIDNDLQAEERSQSEFSAENTLARIRQNCVRSLEQQRIESPQVFVLSSFELQKHDFPLLHKTLERELPEHKRYALLMAMPSINREIIKKKKEAFQAQIKYYATLSAAVAGVPLPGLSFAVDIGLLVTVVTQYVVGFGLDIPSLQRLANSTGVSFKDLIAVKKSPLAATAVTAGLMLSLLGQCVGITAMVVAQEWCRWIPILRILLARKCCFITTCRGLTYFLDMLADDAHRVFKQALCLNTSV</sequence>
<dbReference type="AlphaFoldDB" id="A0A6G1Q7B7"/>
<dbReference type="Gene3D" id="3.40.50.300">
    <property type="entry name" value="P-loop containing nucleotide triphosphate hydrolases"/>
    <property type="match status" value="1"/>
</dbReference>
<comment type="similarity">
    <text evidence="1">Belongs to the TRAFAC class dynamin-like GTPase superfamily. IRG family.</text>
</comment>
<dbReference type="InterPro" id="IPR051515">
    <property type="entry name" value="IRG"/>
</dbReference>
<dbReference type="PANTHER" id="PTHR32341">
    <property type="entry name" value="INTERFERON-INDUCIBLE GTPASE"/>
    <property type="match status" value="1"/>
</dbReference>
<dbReference type="EMBL" id="CM015724">
    <property type="protein sequence ID" value="KAF3698445.1"/>
    <property type="molecule type" value="Genomic_DNA"/>
</dbReference>
<evidence type="ECO:0000313" key="7">
    <source>
        <dbReference type="Proteomes" id="UP000503349"/>
    </source>
</evidence>
<keyword evidence="3" id="KW-0378">Hydrolase</keyword>
<organism evidence="6 7">
    <name type="scientific">Channa argus</name>
    <name type="common">Northern snakehead</name>
    <name type="synonym">Ophicephalus argus</name>
    <dbReference type="NCBI Taxonomy" id="215402"/>
    <lineage>
        <taxon>Eukaryota</taxon>
        <taxon>Metazoa</taxon>
        <taxon>Chordata</taxon>
        <taxon>Craniata</taxon>
        <taxon>Vertebrata</taxon>
        <taxon>Euteleostomi</taxon>
        <taxon>Actinopterygii</taxon>
        <taxon>Neopterygii</taxon>
        <taxon>Teleostei</taxon>
        <taxon>Neoteleostei</taxon>
        <taxon>Acanthomorphata</taxon>
        <taxon>Anabantaria</taxon>
        <taxon>Anabantiformes</taxon>
        <taxon>Channoidei</taxon>
        <taxon>Channidae</taxon>
        <taxon>Channa</taxon>
    </lineage>
</organism>
<dbReference type="Proteomes" id="UP000503349">
    <property type="component" value="Chromosome 13"/>
</dbReference>
<name>A0A6G1Q7B7_CHAAH</name>
<evidence type="ECO:0000256" key="4">
    <source>
        <dbReference type="ARBA" id="ARBA00023134"/>
    </source>
</evidence>
<dbReference type="SUPFAM" id="SSF52540">
    <property type="entry name" value="P-loop containing nucleoside triphosphate hydrolases"/>
    <property type="match status" value="1"/>
</dbReference>
<evidence type="ECO:0000256" key="2">
    <source>
        <dbReference type="ARBA" id="ARBA00022741"/>
    </source>
</evidence>
<protein>
    <submittedName>
        <fullName evidence="6">Interferon-inducible GTPase 5</fullName>
    </submittedName>
</protein>
<dbReference type="InterPro" id="IPR027417">
    <property type="entry name" value="P-loop_NTPase"/>
</dbReference>
<accession>A0A6G1Q7B7</accession>
<dbReference type="Pfam" id="PF05049">
    <property type="entry name" value="IIGP"/>
    <property type="match status" value="1"/>
</dbReference>
<evidence type="ECO:0000256" key="3">
    <source>
        <dbReference type="ARBA" id="ARBA00022801"/>
    </source>
</evidence>
<proteinExistence type="inferred from homology"/>
<feature type="domain" description="IRG-type G" evidence="5">
    <location>
        <begin position="40"/>
        <end position="221"/>
    </location>
</feature>
<dbReference type="InterPro" id="IPR007743">
    <property type="entry name" value="Immunity-related_GTPase-like"/>
</dbReference>
<dbReference type="InterPro" id="IPR030385">
    <property type="entry name" value="G_IRG_dom"/>
</dbReference>
<dbReference type="GO" id="GO:0016787">
    <property type="term" value="F:hydrolase activity"/>
    <property type="evidence" value="ECO:0007669"/>
    <property type="project" value="UniProtKB-KW"/>
</dbReference>
<reference evidence="7" key="2">
    <citation type="submission" date="2019-02" db="EMBL/GenBank/DDBJ databases">
        <title>Opniocepnalus argus Var Kimnra genome.</title>
        <authorList>
            <person name="Zhou C."/>
            <person name="Xiao S."/>
        </authorList>
    </citation>
    <scope>NUCLEOTIDE SEQUENCE [LARGE SCALE GENOMIC DNA]</scope>
</reference>
<keyword evidence="2" id="KW-0547">Nucleotide-binding</keyword>
<gene>
    <name evidence="6" type="ORF">EXN66_Car014126</name>
</gene>
<keyword evidence="7" id="KW-1185">Reference proteome</keyword>
<dbReference type="GO" id="GO:0016020">
    <property type="term" value="C:membrane"/>
    <property type="evidence" value="ECO:0007669"/>
    <property type="project" value="InterPro"/>
</dbReference>
<evidence type="ECO:0000259" key="5">
    <source>
        <dbReference type="PROSITE" id="PS51716"/>
    </source>
</evidence>
<dbReference type="GO" id="GO:0005525">
    <property type="term" value="F:GTP binding"/>
    <property type="evidence" value="ECO:0007669"/>
    <property type="project" value="UniProtKB-KW"/>
</dbReference>
<reference evidence="6 7" key="1">
    <citation type="submission" date="2019-02" db="EMBL/GenBank/DDBJ databases">
        <title>Opniocepnalus argus genome.</title>
        <authorList>
            <person name="Zhou C."/>
            <person name="Xiao S."/>
        </authorList>
    </citation>
    <scope>NUCLEOTIDE SEQUENCE [LARGE SCALE GENOMIC DNA]</scope>
    <source>
        <strain evidence="6">OARG1902GOOAL</strain>
        <tissue evidence="6">Muscle</tissue>
    </source>
</reference>
<evidence type="ECO:0000256" key="1">
    <source>
        <dbReference type="ARBA" id="ARBA00005429"/>
    </source>
</evidence>
<keyword evidence="4" id="KW-0342">GTP-binding</keyword>
<dbReference type="PANTHER" id="PTHR32341:SF10">
    <property type="entry name" value="INTERFERON-INDUCIBLE GTPASE 5"/>
    <property type="match status" value="1"/>
</dbReference>
<evidence type="ECO:0000313" key="6">
    <source>
        <dbReference type="EMBL" id="KAF3698445.1"/>
    </source>
</evidence>
<dbReference type="FunFam" id="3.40.50.300:FF:000541">
    <property type="entry name" value="Immunity related GTPase M"/>
    <property type="match status" value="1"/>
</dbReference>
<dbReference type="PROSITE" id="PS51716">
    <property type="entry name" value="G_IRG"/>
    <property type="match status" value="1"/>
</dbReference>